<evidence type="ECO:0000313" key="2">
    <source>
        <dbReference type="Proteomes" id="UP001221757"/>
    </source>
</evidence>
<accession>A0AAD7GAE0</accession>
<organism evidence="1 2">
    <name type="scientific">Mycena rosella</name>
    <name type="common">Pink bonnet</name>
    <name type="synonym">Agaricus rosellus</name>
    <dbReference type="NCBI Taxonomy" id="1033263"/>
    <lineage>
        <taxon>Eukaryota</taxon>
        <taxon>Fungi</taxon>
        <taxon>Dikarya</taxon>
        <taxon>Basidiomycota</taxon>
        <taxon>Agaricomycotina</taxon>
        <taxon>Agaricomycetes</taxon>
        <taxon>Agaricomycetidae</taxon>
        <taxon>Agaricales</taxon>
        <taxon>Marasmiineae</taxon>
        <taxon>Mycenaceae</taxon>
        <taxon>Mycena</taxon>
    </lineage>
</organism>
<keyword evidence="2" id="KW-1185">Reference proteome</keyword>
<dbReference type="AlphaFoldDB" id="A0AAD7GAE0"/>
<dbReference type="EMBL" id="JARKIE010000148">
    <property type="protein sequence ID" value="KAJ7675481.1"/>
    <property type="molecule type" value="Genomic_DNA"/>
</dbReference>
<gene>
    <name evidence="1" type="ORF">B0H17DRAFT_1207667</name>
</gene>
<comment type="caution">
    <text evidence="1">The sequence shown here is derived from an EMBL/GenBank/DDBJ whole genome shotgun (WGS) entry which is preliminary data.</text>
</comment>
<name>A0AAD7GAE0_MYCRO</name>
<dbReference type="Proteomes" id="UP001221757">
    <property type="component" value="Unassembled WGS sequence"/>
</dbReference>
<reference evidence="1" key="1">
    <citation type="submission" date="2023-03" db="EMBL/GenBank/DDBJ databases">
        <title>Massive genome expansion in bonnet fungi (Mycena s.s.) driven by repeated elements and novel gene families across ecological guilds.</title>
        <authorList>
            <consortium name="Lawrence Berkeley National Laboratory"/>
            <person name="Harder C.B."/>
            <person name="Miyauchi S."/>
            <person name="Viragh M."/>
            <person name="Kuo A."/>
            <person name="Thoen E."/>
            <person name="Andreopoulos B."/>
            <person name="Lu D."/>
            <person name="Skrede I."/>
            <person name="Drula E."/>
            <person name="Henrissat B."/>
            <person name="Morin E."/>
            <person name="Kohler A."/>
            <person name="Barry K."/>
            <person name="LaButti K."/>
            <person name="Morin E."/>
            <person name="Salamov A."/>
            <person name="Lipzen A."/>
            <person name="Mereny Z."/>
            <person name="Hegedus B."/>
            <person name="Baldrian P."/>
            <person name="Stursova M."/>
            <person name="Weitz H."/>
            <person name="Taylor A."/>
            <person name="Grigoriev I.V."/>
            <person name="Nagy L.G."/>
            <person name="Martin F."/>
            <person name="Kauserud H."/>
        </authorList>
    </citation>
    <scope>NUCLEOTIDE SEQUENCE</scope>
    <source>
        <strain evidence="1">CBHHK067</strain>
    </source>
</reference>
<sequence>MSDSETFTPDVSSFRTTSTLVAGQGLEDFPAAWLTPAPDKYAIDRVYWNTAGPPEHHTRTAHYSVKWKKFSRSNLLSDTDGVEVAGILLRFYYGIRGCIIPLGFIPEVDIDAIAFTLAGPCDAEGKKDFYFLAHTPLLEDTVLRHFSPGFPSVADFHLNRPRLEATLIAPVACGAAAVLAEIAKFDLYW</sequence>
<protein>
    <submittedName>
        <fullName evidence="1">Uncharacterized protein</fullName>
    </submittedName>
</protein>
<evidence type="ECO:0000313" key="1">
    <source>
        <dbReference type="EMBL" id="KAJ7675481.1"/>
    </source>
</evidence>
<proteinExistence type="predicted"/>